<protein>
    <recommendedName>
        <fullName evidence="5">PNPLA domain-containing protein</fullName>
    </recommendedName>
</protein>
<dbReference type="PANTHER" id="PTHR14226:SF57">
    <property type="entry name" value="BLR7027 PROTEIN"/>
    <property type="match status" value="1"/>
</dbReference>
<dbReference type="RefSeq" id="WP_165142236.1">
    <property type="nucleotide sequence ID" value="NZ_JAALLT010000003.1"/>
</dbReference>
<evidence type="ECO:0000256" key="2">
    <source>
        <dbReference type="ARBA" id="ARBA00022963"/>
    </source>
</evidence>
<evidence type="ECO:0000256" key="1">
    <source>
        <dbReference type="ARBA" id="ARBA00022801"/>
    </source>
</evidence>
<evidence type="ECO:0000259" key="5">
    <source>
        <dbReference type="PROSITE" id="PS51635"/>
    </source>
</evidence>
<dbReference type="Proteomes" id="UP000473278">
    <property type="component" value="Unassembled WGS sequence"/>
</dbReference>
<dbReference type="SUPFAM" id="SSF52151">
    <property type="entry name" value="FabD/lysophospholipase-like"/>
    <property type="match status" value="1"/>
</dbReference>
<keyword evidence="3 4" id="KW-0443">Lipid metabolism</keyword>
<accession>A0A6M1SP56</accession>
<gene>
    <name evidence="6" type="ORF">G3570_10985</name>
</gene>
<evidence type="ECO:0000313" key="7">
    <source>
        <dbReference type="Proteomes" id="UP000473278"/>
    </source>
</evidence>
<evidence type="ECO:0000313" key="6">
    <source>
        <dbReference type="EMBL" id="NGP77161.1"/>
    </source>
</evidence>
<proteinExistence type="predicted"/>
<dbReference type="InterPro" id="IPR016035">
    <property type="entry name" value="Acyl_Trfase/lysoPLipase"/>
</dbReference>
<keyword evidence="7" id="KW-1185">Reference proteome</keyword>
<feature type="active site" description="Proton acceptor" evidence="4">
    <location>
        <position position="176"/>
    </location>
</feature>
<dbReference type="Pfam" id="PF01734">
    <property type="entry name" value="Patatin"/>
    <property type="match status" value="1"/>
</dbReference>
<feature type="domain" description="PNPLA" evidence="5">
    <location>
        <begin position="9"/>
        <end position="189"/>
    </location>
</feature>
<sequence length="309" mass="34242">MQTDKTTAVVLSGGGAKGAFQAGALQVLREQGYRFDIVSGVSVGTLNGAMLATDQMSTLIEIWENLSPDQVLREQSLFSIARKYLTYKIGIGKPPLSKFSNAPLQQLLRKYLLNKKVAIPFHFGFVKLETGEYIQAVVRHDNDHRIDDADLNRILASTAIPVIFNPVIQDDSIWVDGGLRNISPIKEVLPFNPDQVVIIPTEPIDEAPDAVEVRDIIQIAFQAITIMLDEIFEEDIDRFLSINSLVEQAEEAGLILKKSNGSPYKYIDPIIIAPQESLGSAVDFENNRLRALLELGRERASKVLSEIAK</sequence>
<evidence type="ECO:0000256" key="3">
    <source>
        <dbReference type="ARBA" id="ARBA00023098"/>
    </source>
</evidence>
<feature type="active site" description="Nucleophile" evidence="4">
    <location>
        <position position="42"/>
    </location>
</feature>
<name>A0A6M1SP56_9BACT</name>
<reference evidence="6 7" key="1">
    <citation type="submission" date="2020-02" db="EMBL/GenBank/DDBJ databases">
        <title>Balneolaceae bacterium YR4-1, complete genome.</title>
        <authorList>
            <person name="Li Y."/>
            <person name="Wu S."/>
        </authorList>
    </citation>
    <scope>NUCLEOTIDE SEQUENCE [LARGE SCALE GENOMIC DNA]</scope>
    <source>
        <strain evidence="6 7">YR4-1</strain>
    </source>
</reference>
<keyword evidence="2 4" id="KW-0442">Lipid degradation</keyword>
<dbReference type="GO" id="GO:0016042">
    <property type="term" value="P:lipid catabolic process"/>
    <property type="evidence" value="ECO:0007669"/>
    <property type="project" value="UniProtKB-UniRule"/>
</dbReference>
<dbReference type="PROSITE" id="PS51635">
    <property type="entry name" value="PNPLA"/>
    <property type="match status" value="1"/>
</dbReference>
<organism evidence="6 7">
    <name type="scientific">Halalkalibaculum roseum</name>
    <dbReference type="NCBI Taxonomy" id="2709311"/>
    <lineage>
        <taxon>Bacteria</taxon>
        <taxon>Pseudomonadati</taxon>
        <taxon>Balneolota</taxon>
        <taxon>Balneolia</taxon>
        <taxon>Balneolales</taxon>
        <taxon>Balneolaceae</taxon>
        <taxon>Halalkalibaculum</taxon>
    </lineage>
</organism>
<feature type="short sequence motif" description="DGA/G" evidence="4">
    <location>
        <begin position="176"/>
        <end position="178"/>
    </location>
</feature>
<dbReference type="GO" id="GO:0016787">
    <property type="term" value="F:hydrolase activity"/>
    <property type="evidence" value="ECO:0007669"/>
    <property type="project" value="UniProtKB-UniRule"/>
</dbReference>
<dbReference type="InterPro" id="IPR050301">
    <property type="entry name" value="NTE"/>
</dbReference>
<dbReference type="Gene3D" id="3.40.1090.10">
    <property type="entry name" value="Cytosolic phospholipase A2 catalytic domain"/>
    <property type="match status" value="2"/>
</dbReference>
<keyword evidence="1 4" id="KW-0378">Hydrolase</keyword>
<comment type="caution">
    <text evidence="6">The sequence shown here is derived from an EMBL/GenBank/DDBJ whole genome shotgun (WGS) entry which is preliminary data.</text>
</comment>
<dbReference type="AlphaFoldDB" id="A0A6M1SP56"/>
<feature type="short sequence motif" description="GXGXXG" evidence="4">
    <location>
        <begin position="13"/>
        <end position="18"/>
    </location>
</feature>
<feature type="short sequence motif" description="GXSXG" evidence="4">
    <location>
        <begin position="40"/>
        <end position="44"/>
    </location>
</feature>
<dbReference type="InterPro" id="IPR002641">
    <property type="entry name" value="PNPLA_dom"/>
</dbReference>
<evidence type="ECO:0000256" key="4">
    <source>
        <dbReference type="PROSITE-ProRule" id="PRU01161"/>
    </source>
</evidence>
<dbReference type="EMBL" id="JAALLT010000003">
    <property type="protein sequence ID" value="NGP77161.1"/>
    <property type="molecule type" value="Genomic_DNA"/>
</dbReference>
<dbReference type="PANTHER" id="PTHR14226">
    <property type="entry name" value="NEUROPATHY TARGET ESTERASE/SWISS CHEESE D.MELANOGASTER"/>
    <property type="match status" value="1"/>
</dbReference>